<sequence length="422" mass="47938">MIVSQEKRKKYQWNFKNTNYPRNKLPAITNAPTVDYQALEWLNSIHGLSSSIDKLMVHSDSEQATGRPTSEAERKTVRKKLTTEEFTHNIKDYLPLFHKEHKSQDPAAVRADNIKTLRQILRKLVWQHRSSHGVTREGNPLTEPHIFTALNTTDSDLRSPTPVLESSDTVLEPGDCFGTVLKLKDKAPSTRLLSVKTMENNCEFLKISASDYSKVNEQIQLREHTEKLNLLLSCSQYRMWPRQPLIQVATHIEWLTYPPNTVIVSEGYKAPFIGFIKTGECHVLRQVDVLQTLRNGHKEKRTKQVVMGKLGPSDSFAELSLLQDEPVTCSIVTATDVEMGVIKPGHLHELDQVTVQLFKHSSTHTFGELTKEDIQNEYVHQEQKRAWNEFKHSVIVDVINANGIRPGYGNGPSDRHASHGNG</sequence>
<dbReference type="CDD" id="cd00038">
    <property type="entry name" value="CAP_ED"/>
    <property type="match status" value="1"/>
</dbReference>
<evidence type="ECO:0000259" key="1">
    <source>
        <dbReference type="PROSITE" id="PS50042"/>
    </source>
</evidence>
<organism evidence="2 3">
    <name type="scientific">Pomacea canaliculata</name>
    <name type="common">Golden apple snail</name>
    <dbReference type="NCBI Taxonomy" id="400727"/>
    <lineage>
        <taxon>Eukaryota</taxon>
        <taxon>Metazoa</taxon>
        <taxon>Spiralia</taxon>
        <taxon>Lophotrochozoa</taxon>
        <taxon>Mollusca</taxon>
        <taxon>Gastropoda</taxon>
        <taxon>Caenogastropoda</taxon>
        <taxon>Architaenioglossa</taxon>
        <taxon>Ampullarioidea</taxon>
        <taxon>Ampullariidae</taxon>
        <taxon>Pomacea</taxon>
    </lineage>
</organism>
<dbReference type="PANTHER" id="PTHR23011:SF32">
    <property type="entry name" value="CYCLIC NUCLEOTIDE-BINDING DOMAIN-CONTAINING PROTEIN 1"/>
    <property type="match status" value="1"/>
</dbReference>
<dbReference type="Proteomes" id="UP000245119">
    <property type="component" value="Linkage Group LG12"/>
</dbReference>
<dbReference type="AlphaFoldDB" id="A0A2T7NGV3"/>
<dbReference type="Gene3D" id="2.60.120.10">
    <property type="entry name" value="Jelly Rolls"/>
    <property type="match status" value="2"/>
</dbReference>
<dbReference type="InterPro" id="IPR000595">
    <property type="entry name" value="cNMP-bd_dom"/>
</dbReference>
<dbReference type="InterPro" id="IPR014710">
    <property type="entry name" value="RmlC-like_jellyroll"/>
</dbReference>
<dbReference type="SUPFAM" id="SSF51206">
    <property type="entry name" value="cAMP-binding domain-like"/>
    <property type="match status" value="1"/>
</dbReference>
<keyword evidence="3" id="KW-1185">Reference proteome</keyword>
<evidence type="ECO:0000313" key="2">
    <source>
        <dbReference type="EMBL" id="PVD20400.1"/>
    </source>
</evidence>
<dbReference type="PROSITE" id="PS50042">
    <property type="entry name" value="CNMP_BINDING_3"/>
    <property type="match status" value="1"/>
</dbReference>
<dbReference type="InterPro" id="IPR018490">
    <property type="entry name" value="cNMP-bd_dom_sf"/>
</dbReference>
<protein>
    <recommendedName>
        <fullName evidence="1">Cyclic nucleotide-binding domain-containing protein</fullName>
    </recommendedName>
</protein>
<dbReference type="Pfam" id="PF00027">
    <property type="entry name" value="cNMP_binding"/>
    <property type="match status" value="1"/>
</dbReference>
<feature type="domain" description="Cyclic nucleotide-binding" evidence="1">
    <location>
        <begin position="236"/>
        <end position="342"/>
    </location>
</feature>
<dbReference type="OrthoDB" id="5966510at2759"/>
<comment type="caution">
    <text evidence="2">The sequence shown here is derived from an EMBL/GenBank/DDBJ whole genome shotgun (WGS) entry which is preliminary data.</text>
</comment>
<gene>
    <name evidence="2" type="ORF">C0Q70_18554</name>
</gene>
<reference evidence="2 3" key="1">
    <citation type="submission" date="2018-04" db="EMBL/GenBank/DDBJ databases">
        <title>The genome of golden apple snail Pomacea canaliculata provides insight into stress tolerance and invasive adaptation.</title>
        <authorList>
            <person name="Liu C."/>
            <person name="Liu B."/>
            <person name="Ren Y."/>
            <person name="Zhang Y."/>
            <person name="Wang H."/>
            <person name="Li S."/>
            <person name="Jiang F."/>
            <person name="Yin L."/>
            <person name="Zhang G."/>
            <person name="Qian W."/>
            <person name="Fan W."/>
        </authorList>
    </citation>
    <scope>NUCLEOTIDE SEQUENCE [LARGE SCALE GENOMIC DNA]</scope>
    <source>
        <strain evidence="2">SZHN2017</strain>
        <tissue evidence="2">Muscle</tissue>
    </source>
</reference>
<dbReference type="PANTHER" id="PTHR23011">
    <property type="entry name" value="CYCLIC NUCLEOTIDE-BINDING DOMAIN CONTAINING PROTEIN"/>
    <property type="match status" value="1"/>
</dbReference>
<accession>A0A2T7NGV3</accession>
<proteinExistence type="predicted"/>
<name>A0A2T7NGV3_POMCA</name>
<dbReference type="EMBL" id="PZQS01000012">
    <property type="protein sequence ID" value="PVD20400.1"/>
    <property type="molecule type" value="Genomic_DNA"/>
</dbReference>
<evidence type="ECO:0000313" key="3">
    <source>
        <dbReference type="Proteomes" id="UP000245119"/>
    </source>
</evidence>